<keyword evidence="7" id="KW-0812">Transmembrane</keyword>
<dbReference type="Proteomes" id="UP000799766">
    <property type="component" value="Unassembled WGS sequence"/>
</dbReference>
<reference evidence="8" key="1">
    <citation type="journal article" date="2020" name="Stud. Mycol.">
        <title>101 Dothideomycetes genomes: a test case for predicting lifestyles and emergence of pathogens.</title>
        <authorList>
            <person name="Haridas S."/>
            <person name="Albert R."/>
            <person name="Binder M."/>
            <person name="Bloem J."/>
            <person name="Labutti K."/>
            <person name="Salamov A."/>
            <person name="Andreopoulos B."/>
            <person name="Baker S."/>
            <person name="Barry K."/>
            <person name="Bills G."/>
            <person name="Bluhm B."/>
            <person name="Cannon C."/>
            <person name="Castanera R."/>
            <person name="Culley D."/>
            <person name="Daum C."/>
            <person name="Ezra D."/>
            <person name="Gonzalez J."/>
            <person name="Henrissat B."/>
            <person name="Kuo A."/>
            <person name="Liang C."/>
            <person name="Lipzen A."/>
            <person name="Lutzoni F."/>
            <person name="Magnuson J."/>
            <person name="Mondo S."/>
            <person name="Nolan M."/>
            <person name="Ohm R."/>
            <person name="Pangilinan J."/>
            <person name="Park H.-J."/>
            <person name="Ramirez L."/>
            <person name="Alfaro M."/>
            <person name="Sun H."/>
            <person name="Tritt A."/>
            <person name="Yoshinaga Y."/>
            <person name="Zwiers L.-H."/>
            <person name="Turgeon B."/>
            <person name="Goodwin S."/>
            <person name="Spatafora J."/>
            <person name="Crous P."/>
            <person name="Grigoriev I."/>
        </authorList>
    </citation>
    <scope>NUCLEOTIDE SEQUENCE</scope>
    <source>
        <strain evidence="8">ATCC 16933</strain>
    </source>
</reference>
<dbReference type="GO" id="GO:0016705">
    <property type="term" value="F:oxidoreductase activity, acting on paired donors, with incorporation or reduction of molecular oxygen"/>
    <property type="evidence" value="ECO:0007669"/>
    <property type="project" value="InterPro"/>
</dbReference>
<dbReference type="EMBL" id="MU001683">
    <property type="protein sequence ID" value="KAF2456488.1"/>
    <property type="molecule type" value="Genomic_DNA"/>
</dbReference>
<dbReference type="Gene3D" id="1.10.630.10">
    <property type="entry name" value="Cytochrome P450"/>
    <property type="match status" value="1"/>
</dbReference>
<dbReference type="GO" id="GO:0004497">
    <property type="term" value="F:monooxygenase activity"/>
    <property type="evidence" value="ECO:0007669"/>
    <property type="project" value="InterPro"/>
</dbReference>
<evidence type="ECO:0000256" key="3">
    <source>
        <dbReference type="ARBA" id="ARBA00022617"/>
    </source>
</evidence>
<dbReference type="InterPro" id="IPR036396">
    <property type="entry name" value="Cyt_P450_sf"/>
</dbReference>
<keyword evidence="7" id="KW-1133">Transmembrane helix</keyword>
<protein>
    <submittedName>
        <fullName evidence="8">Cytochrome P450 6A1</fullName>
    </submittedName>
</protein>
<dbReference type="AlphaFoldDB" id="A0A6A6NY57"/>
<proteinExistence type="inferred from homology"/>
<keyword evidence="9" id="KW-1185">Reference proteome</keyword>
<dbReference type="SUPFAM" id="SSF48264">
    <property type="entry name" value="Cytochrome P450"/>
    <property type="match status" value="1"/>
</dbReference>
<organism evidence="8 9">
    <name type="scientific">Lineolata rhizophorae</name>
    <dbReference type="NCBI Taxonomy" id="578093"/>
    <lineage>
        <taxon>Eukaryota</taxon>
        <taxon>Fungi</taxon>
        <taxon>Dikarya</taxon>
        <taxon>Ascomycota</taxon>
        <taxon>Pezizomycotina</taxon>
        <taxon>Dothideomycetes</taxon>
        <taxon>Dothideomycetes incertae sedis</taxon>
        <taxon>Lineolatales</taxon>
        <taxon>Lineolataceae</taxon>
        <taxon>Lineolata</taxon>
    </lineage>
</organism>
<name>A0A6A6NY57_9PEZI</name>
<keyword evidence="5 6" id="KW-0408">Iron</keyword>
<dbReference type="CDD" id="cd00302">
    <property type="entry name" value="cytochrome_P450"/>
    <property type="match status" value="1"/>
</dbReference>
<comment type="similarity">
    <text evidence="2">Belongs to the cytochrome P450 family.</text>
</comment>
<keyword evidence="4 6" id="KW-0479">Metal-binding</keyword>
<feature type="transmembrane region" description="Helical" evidence="7">
    <location>
        <begin position="12"/>
        <end position="33"/>
    </location>
</feature>
<keyword evidence="7" id="KW-0472">Membrane</keyword>
<dbReference type="PANTHER" id="PTHR24304:SF2">
    <property type="entry name" value="24-HYDROXYCHOLESTEROL 7-ALPHA-HYDROXYLASE"/>
    <property type="match status" value="1"/>
</dbReference>
<dbReference type="InterPro" id="IPR050529">
    <property type="entry name" value="CYP450_sterol_14alpha_dmase"/>
</dbReference>
<evidence type="ECO:0000256" key="2">
    <source>
        <dbReference type="ARBA" id="ARBA00010617"/>
    </source>
</evidence>
<dbReference type="PRINTS" id="PR00465">
    <property type="entry name" value="EP450IV"/>
</dbReference>
<evidence type="ECO:0000256" key="6">
    <source>
        <dbReference type="PIRSR" id="PIRSR602403-1"/>
    </source>
</evidence>
<comment type="cofactor">
    <cofactor evidence="1 6">
        <name>heme</name>
        <dbReference type="ChEBI" id="CHEBI:30413"/>
    </cofactor>
</comment>
<feature type="binding site" description="axial binding residue" evidence="6">
    <location>
        <position position="442"/>
    </location>
    <ligand>
        <name>heme</name>
        <dbReference type="ChEBI" id="CHEBI:30413"/>
    </ligand>
    <ligandPart>
        <name>Fe</name>
        <dbReference type="ChEBI" id="CHEBI:18248"/>
    </ligandPart>
</feature>
<evidence type="ECO:0000256" key="7">
    <source>
        <dbReference type="SAM" id="Phobius"/>
    </source>
</evidence>
<dbReference type="GO" id="GO:0020037">
    <property type="term" value="F:heme binding"/>
    <property type="evidence" value="ECO:0007669"/>
    <property type="project" value="InterPro"/>
</dbReference>
<dbReference type="InterPro" id="IPR002403">
    <property type="entry name" value="Cyt_P450_E_grp-IV"/>
</dbReference>
<evidence type="ECO:0000313" key="9">
    <source>
        <dbReference type="Proteomes" id="UP000799766"/>
    </source>
</evidence>
<dbReference type="PANTHER" id="PTHR24304">
    <property type="entry name" value="CYTOCHROME P450 FAMILY 7"/>
    <property type="match status" value="1"/>
</dbReference>
<dbReference type="InterPro" id="IPR001128">
    <property type="entry name" value="Cyt_P450"/>
</dbReference>
<evidence type="ECO:0000256" key="1">
    <source>
        <dbReference type="ARBA" id="ARBA00001971"/>
    </source>
</evidence>
<accession>A0A6A6NY57</accession>
<keyword evidence="3 6" id="KW-0349">Heme</keyword>
<dbReference type="OrthoDB" id="1055148at2759"/>
<sequence length="507" mass="57332">MLIRTAVYDGVLLTNALFVLALSAVAVFLYNYLLRPAFPAGAPKVIRENYPVLGAIDFFRKRRELFDSGKSQTSTGNFSFYVGKLNVIGLTSEQGRQVFFENRALSFSEGYAVLFGQNAKPPKLEFSEGESKFSQHFGKRLIQLVKRENIYRNLPNLISDVRAKLQPFADANSGIMEPFDIIYKIVFQLTMRTVGCNDFADDPVLLEKTLALFEYIDKSATSTGILFPWLPTPARIKRDFAGARLYMMFRKVAEERKKLGKRDNDALQFLLDEGDTIGQIMVFVVGALFAGLLNTGINAAAICMYLATNSEWMAKARGEVESVAARHRKDANAPLAETLAALPDSAWEEEFPVVEMCLRESIRLQTRGTAFRRNNTGRDIPVGKEIIPNGAFVTYHIDEVHMNPNIYPEPDYWDPSRYLPERAEDQKVHWAYLGWGVGRHPCLGMRFAQLEVRIVTAFFLAMFDFELVDENGNLTSRLPKIDRNGTSAGKPDEPVFLKYKVRDQMAY</sequence>
<gene>
    <name evidence="8" type="ORF">BDY21DRAFT_347312</name>
</gene>
<dbReference type="Pfam" id="PF00067">
    <property type="entry name" value="p450"/>
    <property type="match status" value="1"/>
</dbReference>
<evidence type="ECO:0000256" key="4">
    <source>
        <dbReference type="ARBA" id="ARBA00022723"/>
    </source>
</evidence>
<evidence type="ECO:0000256" key="5">
    <source>
        <dbReference type="ARBA" id="ARBA00023004"/>
    </source>
</evidence>
<dbReference type="GO" id="GO:0005506">
    <property type="term" value="F:iron ion binding"/>
    <property type="evidence" value="ECO:0007669"/>
    <property type="project" value="InterPro"/>
</dbReference>
<evidence type="ECO:0000313" key="8">
    <source>
        <dbReference type="EMBL" id="KAF2456488.1"/>
    </source>
</evidence>